<proteinExistence type="predicted"/>
<organism evidence="1 2">
    <name type="scientific">Corynebacterium frankenforstense DSM 45800</name>
    <dbReference type="NCBI Taxonomy" id="1437875"/>
    <lineage>
        <taxon>Bacteria</taxon>
        <taxon>Bacillati</taxon>
        <taxon>Actinomycetota</taxon>
        <taxon>Actinomycetes</taxon>
        <taxon>Mycobacteriales</taxon>
        <taxon>Corynebacteriaceae</taxon>
        <taxon>Corynebacterium</taxon>
    </lineage>
</organism>
<reference evidence="1 2" key="1">
    <citation type="submission" date="2014-08" db="EMBL/GenBank/DDBJ databases">
        <title>Complete genome sequence of Corynebacterium frankenforstense ST18(T) (=DSM 45800(T)), isolated from raw cow milk.</title>
        <authorList>
            <person name="Ruckert C."/>
            <person name="Albersmeier A."/>
            <person name="Winkler A."/>
            <person name="Lipski A."/>
            <person name="Kalinowski J."/>
        </authorList>
    </citation>
    <scope>NUCLEOTIDE SEQUENCE [LARGE SCALE GENOMIC DNA]</scope>
    <source>
        <strain evidence="1 2">ST18</strain>
    </source>
</reference>
<dbReference type="RefSeq" id="WP_075663491.1">
    <property type="nucleotide sequence ID" value="NZ_CP009247.1"/>
</dbReference>
<evidence type="ECO:0000313" key="2">
    <source>
        <dbReference type="Proteomes" id="UP000185434"/>
    </source>
</evidence>
<accession>A0A1L7CRN3</accession>
<keyword evidence="2" id="KW-1185">Reference proteome</keyword>
<sequence>MSEFYYNDPFNGGRRRIEAAEGSRYVVVRQRTGGPLEALECFADHDAARELVVGELERAARTVDELGYGEDVRVTHMNLKPMPVFDA</sequence>
<gene>
    <name evidence="1" type="ORF">CFRA_03630</name>
</gene>
<dbReference type="EMBL" id="CP009247">
    <property type="protein sequence ID" value="APT88515.1"/>
    <property type="molecule type" value="Genomic_DNA"/>
</dbReference>
<dbReference type="OrthoDB" id="4414873at2"/>
<protein>
    <submittedName>
        <fullName evidence="1">Uncharacterized protein</fullName>
    </submittedName>
</protein>
<dbReference type="Proteomes" id="UP000185434">
    <property type="component" value="Chromosome"/>
</dbReference>
<dbReference type="AlphaFoldDB" id="A0A1L7CRN3"/>
<dbReference type="KEGG" id="cfk:CFRA_03630"/>
<name>A0A1L7CRN3_9CORY</name>
<evidence type="ECO:0000313" key="1">
    <source>
        <dbReference type="EMBL" id="APT88515.1"/>
    </source>
</evidence>